<dbReference type="EMBL" id="RBNR01000112">
    <property type="protein sequence ID" value="RML44992.1"/>
    <property type="molecule type" value="Genomic_DNA"/>
</dbReference>
<organism evidence="1 2">
    <name type="scientific">Pseudomonas syringae pv. ribicola</name>
    <dbReference type="NCBI Taxonomy" id="55398"/>
    <lineage>
        <taxon>Bacteria</taxon>
        <taxon>Pseudomonadati</taxon>
        <taxon>Pseudomonadota</taxon>
        <taxon>Gammaproteobacteria</taxon>
        <taxon>Pseudomonadales</taxon>
        <taxon>Pseudomonadaceae</taxon>
        <taxon>Pseudomonas</taxon>
    </lineage>
</organism>
<gene>
    <name evidence="1" type="ORF">ALQ95_200149</name>
</gene>
<name>A0A3M2W0C8_PSESI</name>
<dbReference type="PROSITE" id="PS51257">
    <property type="entry name" value="PROKAR_LIPOPROTEIN"/>
    <property type="match status" value="1"/>
</dbReference>
<comment type="caution">
    <text evidence="1">The sequence shown here is derived from an EMBL/GenBank/DDBJ whole genome shotgun (WGS) entry which is preliminary data.</text>
</comment>
<dbReference type="InterPro" id="IPR047937">
    <property type="entry name" value="Eex_IncN-like"/>
</dbReference>
<dbReference type="AlphaFoldDB" id="A0A3M2W0C8"/>
<sequence>MKKAMVVCGVLGFVLLSGCSDEVKTRAWYMDHPKELAEVFAKCKASGDDTPNCRNAIEAQFRVKQANAPVPTFGPDTSEMDKAQVFKSYDMTGENGRFTYSFPDSLKGKTIQDIKDGNYALSDDEKSGLQQFCKTLDRFLTQIVGSRGLSERNTLEYACKQFKL</sequence>
<dbReference type="Proteomes" id="UP000280292">
    <property type="component" value="Unassembled WGS sequence"/>
</dbReference>
<accession>A0A3M2W0C8</accession>
<evidence type="ECO:0008006" key="3">
    <source>
        <dbReference type="Google" id="ProtNLM"/>
    </source>
</evidence>
<evidence type="ECO:0000313" key="1">
    <source>
        <dbReference type="EMBL" id="RML44992.1"/>
    </source>
</evidence>
<reference evidence="1 2" key="1">
    <citation type="submission" date="2018-08" db="EMBL/GenBank/DDBJ databases">
        <title>Recombination of ecologically and evolutionarily significant loci maintains genetic cohesion in the Pseudomonas syringae species complex.</title>
        <authorList>
            <person name="Dillon M."/>
            <person name="Thakur S."/>
            <person name="Almeida R.N.D."/>
            <person name="Weir B.S."/>
            <person name="Guttman D.S."/>
        </authorList>
    </citation>
    <scope>NUCLEOTIDE SEQUENCE [LARGE SCALE GENOMIC DNA]</scope>
    <source>
        <strain evidence="1 2">ICMP 3883</strain>
    </source>
</reference>
<dbReference type="RefSeq" id="WP_122292552.1">
    <property type="nucleotide sequence ID" value="NZ_RBNR01000112.1"/>
</dbReference>
<proteinExistence type="predicted"/>
<dbReference type="NCBIfam" id="NF033894">
    <property type="entry name" value="Eex_IncN"/>
    <property type="match status" value="1"/>
</dbReference>
<evidence type="ECO:0000313" key="2">
    <source>
        <dbReference type="Proteomes" id="UP000280292"/>
    </source>
</evidence>
<protein>
    <recommendedName>
        <fullName evidence="3">Lipoprotein</fullName>
    </recommendedName>
</protein>